<name>A0A7J9KRE5_GOSSC</name>
<dbReference type="EMBL" id="JABFAF010000002">
    <property type="protein sequence ID" value="MBA0848980.1"/>
    <property type="molecule type" value="Genomic_DNA"/>
</dbReference>
<reference evidence="1 2" key="1">
    <citation type="journal article" date="2019" name="Genome Biol. Evol.">
        <title>Insights into the evolution of the New World diploid cottons (Gossypium, subgenus Houzingenia) based on genome sequencing.</title>
        <authorList>
            <person name="Grover C.E."/>
            <person name="Arick M.A. 2nd"/>
            <person name="Thrash A."/>
            <person name="Conover J.L."/>
            <person name="Sanders W.S."/>
            <person name="Peterson D.G."/>
            <person name="Frelichowski J.E."/>
            <person name="Scheffler J.A."/>
            <person name="Scheffler B.E."/>
            <person name="Wendel J.F."/>
        </authorList>
    </citation>
    <scope>NUCLEOTIDE SEQUENCE [LARGE SCALE GENOMIC DNA]</scope>
    <source>
        <strain evidence="1">1</strain>
        <tissue evidence="1">Leaf</tissue>
    </source>
</reference>
<evidence type="ECO:0000313" key="1">
    <source>
        <dbReference type="EMBL" id="MBA0848980.1"/>
    </source>
</evidence>
<evidence type="ECO:0000313" key="2">
    <source>
        <dbReference type="Proteomes" id="UP000593576"/>
    </source>
</evidence>
<dbReference type="AlphaFoldDB" id="A0A7J9KRE5"/>
<accession>A0A7J9KRE5</accession>
<proteinExistence type="predicted"/>
<protein>
    <submittedName>
        <fullName evidence="1">Uncharacterized protein</fullName>
    </submittedName>
</protein>
<comment type="caution">
    <text evidence="1">The sequence shown here is derived from an EMBL/GenBank/DDBJ whole genome shotgun (WGS) entry which is preliminary data.</text>
</comment>
<dbReference type="Proteomes" id="UP000593576">
    <property type="component" value="Unassembled WGS sequence"/>
</dbReference>
<sequence length="41" mass="4859">MQFRSCNQDPNLPIPCYYSECRSRSLLVKCPIKIDLYCCTR</sequence>
<gene>
    <name evidence="1" type="ORF">Goshw_009468</name>
</gene>
<keyword evidence="2" id="KW-1185">Reference proteome</keyword>
<organism evidence="1 2">
    <name type="scientific">Gossypium schwendimanii</name>
    <name type="common">Cotton</name>
    <dbReference type="NCBI Taxonomy" id="34291"/>
    <lineage>
        <taxon>Eukaryota</taxon>
        <taxon>Viridiplantae</taxon>
        <taxon>Streptophyta</taxon>
        <taxon>Embryophyta</taxon>
        <taxon>Tracheophyta</taxon>
        <taxon>Spermatophyta</taxon>
        <taxon>Magnoliopsida</taxon>
        <taxon>eudicotyledons</taxon>
        <taxon>Gunneridae</taxon>
        <taxon>Pentapetalae</taxon>
        <taxon>rosids</taxon>
        <taxon>malvids</taxon>
        <taxon>Malvales</taxon>
        <taxon>Malvaceae</taxon>
        <taxon>Malvoideae</taxon>
        <taxon>Gossypium</taxon>
    </lineage>
</organism>